<dbReference type="AlphaFoldDB" id="A0A7D5XLT1"/>
<evidence type="ECO:0000313" key="5">
    <source>
        <dbReference type="EMBL" id="QLJ53006.1"/>
    </source>
</evidence>
<dbReference type="GO" id="GO:0002181">
    <property type="term" value="P:cytoplasmic translation"/>
    <property type="evidence" value="ECO:0007669"/>
    <property type="project" value="TreeGrafter"/>
</dbReference>
<sequence length="58" mass="7014">MVRKKVSEEKKLRLKFKGKGLRKCRFCGNPRGVIRLYKLYICRRCFREVGESIGFRKF</sequence>
<dbReference type="GO" id="GO:0003735">
    <property type="term" value="F:structural constituent of ribosome"/>
    <property type="evidence" value="ECO:0007669"/>
    <property type="project" value="InterPro"/>
</dbReference>
<evidence type="ECO:0000256" key="2">
    <source>
        <dbReference type="ARBA" id="ARBA00022833"/>
    </source>
</evidence>
<dbReference type="GO" id="GO:0008270">
    <property type="term" value="F:zinc ion binding"/>
    <property type="evidence" value="ECO:0007669"/>
    <property type="project" value="InterPro"/>
</dbReference>
<dbReference type="PANTHER" id="PTHR12010:SF2">
    <property type="entry name" value="40S RIBOSOMAL PROTEIN S29"/>
    <property type="match status" value="1"/>
</dbReference>
<keyword evidence="3" id="KW-0689">Ribosomal protein</keyword>
<evidence type="ECO:0000256" key="1">
    <source>
        <dbReference type="ARBA" id="ARBA00001947"/>
    </source>
</evidence>
<dbReference type="PROSITE" id="PS00527">
    <property type="entry name" value="RIBOSOMAL_S14"/>
    <property type="match status" value="1"/>
</dbReference>
<protein>
    <recommendedName>
        <fullName evidence="7">30S ribosomal protein S14 type Z</fullName>
    </recommendedName>
</protein>
<reference evidence="6" key="1">
    <citation type="submission" date="2020-07" db="EMBL/GenBank/DDBJ databases">
        <title>Metabolic diversity and evolutionary history of the archaeal phylum ###Micrarchaeota### uncovered from a freshwater lake metagenome.</title>
        <authorList>
            <person name="Kadnikov V.V."/>
            <person name="Savvichev A.S."/>
            <person name="Mardanov A.V."/>
            <person name="Beletsky A.V."/>
            <person name="Chupakov A.V."/>
            <person name="Kokryatskaya N.M."/>
            <person name="Pimenov N.V."/>
            <person name="Ravin N.V."/>
        </authorList>
    </citation>
    <scope>NUCLEOTIDE SEQUENCE [LARGE SCALE GENOMIC DNA]</scope>
</reference>
<dbReference type="Proteomes" id="UP000510821">
    <property type="component" value="Chromosome"/>
</dbReference>
<name>A0A7D5XLT1_FERL1</name>
<keyword evidence="2" id="KW-0862">Zinc</keyword>
<accession>A0A7D5XLT1</accession>
<dbReference type="Gene3D" id="4.10.830.10">
    <property type="entry name" value="30s Ribosomal Protein S14, Chain N"/>
    <property type="match status" value="1"/>
</dbReference>
<evidence type="ECO:0000256" key="4">
    <source>
        <dbReference type="ARBA" id="ARBA00023274"/>
    </source>
</evidence>
<dbReference type="EMBL" id="CP058998">
    <property type="protein sequence ID" value="QLJ53006.1"/>
    <property type="molecule type" value="Genomic_DNA"/>
</dbReference>
<evidence type="ECO:0000313" key="6">
    <source>
        <dbReference type="Proteomes" id="UP000510821"/>
    </source>
</evidence>
<dbReference type="InterPro" id="IPR039744">
    <property type="entry name" value="RIbosomal_uS14_euk_arc"/>
</dbReference>
<gene>
    <name evidence="5" type="ORF">Sv326_0831</name>
</gene>
<evidence type="ECO:0008006" key="7">
    <source>
        <dbReference type="Google" id="ProtNLM"/>
    </source>
</evidence>
<dbReference type="GO" id="GO:0022627">
    <property type="term" value="C:cytosolic small ribosomal subunit"/>
    <property type="evidence" value="ECO:0007669"/>
    <property type="project" value="TreeGrafter"/>
</dbReference>
<dbReference type="KEGG" id="flt:Sv326_0831"/>
<dbReference type="InterPro" id="IPR043140">
    <property type="entry name" value="Ribosomal_uS14_sf"/>
</dbReference>
<evidence type="ECO:0000256" key="3">
    <source>
        <dbReference type="ARBA" id="ARBA00022980"/>
    </source>
</evidence>
<dbReference type="InterPro" id="IPR001209">
    <property type="entry name" value="Ribosomal_uS14"/>
</dbReference>
<dbReference type="PANTHER" id="PTHR12010">
    <property type="entry name" value="40S RIBOSOMAL PROTEIN S29"/>
    <property type="match status" value="1"/>
</dbReference>
<dbReference type="Pfam" id="PF00253">
    <property type="entry name" value="Ribosomal_S14"/>
    <property type="match status" value="1"/>
</dbReference>
<dbReference type="InterPro" id="IPR018271">
    <property type="entry name" value="Ribosomal_uS14_CS"/>
</dbReference>
<proteinExistence type="predicted"/>
<comment type="cofactor">
    <cofactor evidence="1">
        <name>Zn(2+)</name>
        <dbReference type="ChEBI" id="CHEBI:29105"/>
    </cofactor>
</comment>
<dbReference type="NCBIfam" id="NF004424">
    <property type="entry name" value="PRK05766.1"/>
    <property type="match status" value="1"/>
</dbReference>
<keyword evidence="4" id="KW-0687">Ribonucleoprotein</keyword>
<organism evidence="5 6">
    <name type="scientific">Fermentimicrarchaeum limneticum</name>
    <dbReference type="NCBI Taxonomy" id="2795018"/>
    <lineage>
        <taxon>Archaea</taxon>
        <taxon>Candidatus Micrarchaeota</taxon>
        <taxon>Candidatus Fermentimicrarchaeales</taxon>
        <taxon>Candidatus Fermentimicrarchaeaceae</taxon>
        <taxon>Candidatus Fermentimicrarchaeum</taxon>
    </lineage>
</organism>